<proteinExistence type="inferred from homology"/>
<feature type="domain" description="Ribosome maturation factor RimP C-terminal" evidence="5">
    <location>
        <begin position="86"/>
        <end position="150"/>
    </location>
</feature>
<dbReference type="OrthoDB" id="9805006at2"/>
<feature type="domain" description="Ribosome maturation factor RimP N-terminal" evidence="4">
    <location>
        <begin position="11"/>
        <end position="82"/>
    </location>
</feature>
<dbReference type="Gene3D" id="3.30.300.70">
    <property type="entry name" value="RimP-like superfamily, N-terminal"/>
    <property type="match status" value="1"/>
</dbReference>
<keyword evidence="2 3" id="KW-0690">Ribosome biogenesis</keyword>
<dbReference type="PANTHER" id="PTHR33867:SF1">
    <property type="entry name" value="RIBOSOME MATURATION FACTOR RIMP"/>
    <property type="match status" value="1"/>
</dbReference>
<dbReference type="SUPFAM" id="SSF74942">
    <property type="entry name" value="YhbC-like, C-terminal domain"/>
    <property type="match status" value="1"/>
</dbReference>
<dbReference type="Gene3D" id="2.30.30.180">
    <property type="entry name" value="Ribosome maturation factor RimP, C-terminal domain"/>
    <property type="match status" value="1"/>
</dbReference>
<dbReference type="GO" id="GO:0006412">
    <property type="term" value="P:translation"/>
    <property type="evidence" value="ECO:0007669"/>
    <property type="project" value="TreeGrafter"/>
</dbReference>
<dbReference type="SUPFAM" id="SSF75420">
    <property type="entry name" value="YhbC-like, N-terminal domain"/>
    <property type="match status" value="1"/>
</dbReference>
<reference evidence="6 7" key="1">
    <citation type="submission" date="2018-07" db="EMBL/GenBank/DDBJ databases">
        <title>Corallincola holothuriorum sp. nov., a new facultative anaerobe isolated from sea cucumber Apostichopus japonicus.</title>
        <authorList>
            <person name="Xia H."/>
        </authorList>
    </citation>
    <scope>NUCLEOTIDE SEQUENCE [LARGE SCALE GENOMIC DNA]</scope>
    <source>
        <strain evidence="6 7">C4</strain>
    </source>
</reference>
<keyword evidence="1 3" id="KW-0963">Cytoplasm</keyword>
<dbReference type="EMBL" id="QPID01000013">
    <property type="protein sequence ID" value="RCU44653.1"/>
    <property type="molecule type" value="Genomic_DNA"/>
</dbReference>
<dbReference type="InterPro" id="IPR028998">
    <property type="entry name" value="RimP_C"/>
</dbReference>
<dbReference type="AlphaFoldDB" id="A0A368N3M0"/>
<evidence type="ECO:0000256" key="3">
    <source>
        <dbReference type="HAMAP-Rule" id="MF_01077"/>
    </source>
</evidence>
<evidence type="ECO:0000313" key="6">
    <source>
        <dbReference type="EMBL" id="RCU44653.1"/>
    </source>
</evidence>
<protein>
    <recommendedName>
        <fullName evidence="3">Ribosome maturation factor RimP</fullName>
    </recommendedName>
</protein>
<organism evidence="6 7">
    <name type="scientific">Corallincola holothuriorum</name>
    <dbReference type="NCBI Taxonomy" id="2282215"/>
    <lineage>
        <taxon>Bacteria</taxon>
        <taxon>Pseudomonadati</taxon>
        <taxon>Pseudomonadota</taxon>
        <taxon>Gammaproteobacteria</taxon>
        <taxon>Alteromonadales</taxon>
        <taxon>Psychromonadaceae</taxon>
        <taxon>Corallincola</taxon>
    </lineage>
</organism>
<comment type="similarity">
    <text evidence="3">Belongs to the RimP family.</text>
</comment>
<accession>A0A368N3M0</accession>
<dbReference type="InterPro" id="IPR036847">
    <property type="entry name" value="RimP_C_sf"/>
</dbReference>
<dbReference type="InterPro" id="IPR003728">
    <property type="entry name" value="Ribosome_maturation_RimP"/>
</dbReference>
<name>A0A368N3M0_9GAMM</name>
<dbReference type="Proteomes" id="UP000252558">
    <property type="component" value="Unassembled WGS sequence"/>
</dbReference>
<comment type="function">
    <text evidence="3">Required for maturation of 30S ribosomal subunits.</text>
</comment>
<dbReference type="PANTHER" id="PTHR33867">
    <property type="entry name" value="RIBOSOME MATURATION FACTOR RIMP"/>
    <property type="match status" value="1"/>
</dbReference>
<dbReference type="HAMAP" id="MF_01077">
    <property type="entry name" value="RimP"/>
    <property type="match status" value="1"/>
</dbReference>
<evidence type="ECO:0000259" key="5">
    <source>
        <dbReference type="Pfam" id="PF17384"/>
    </source>
</evidence>
<dbReference type="InterPro" id="IPR035956">
    <property type="entry name" value="RimP_N_sf"/>
</dbReference>
<evidence type="ECO:0000313" key="7">
    <source>
        <dbReference type="Proteomes" id="UP000252558"/>
    </source>
</evidence>
<keyword evidence="7" id="KW-1185">Reference proteome</keyword>
<evidence type="ECO:0000259" key="4">
    <source>
        <dbReference type="Pfam" id="PF02576"/>
    </source>
</evidence>
<sequence>MAKLESKLTIMLEPAVEATGLELLGLELIRAGRSSVLRLYIDHEDGITVEHCAEVSRQVSAVLDVEDPIAGEYNLEVSSPGMARPLFKRAHYEAVVGQKVSLQTVLPVNGRRKFTGDLLAVEGDTLTLKVDGEEALIALNNVRKGNIVPIFD</sequence>
<dbReference type="NCBIfam" id="NF000927">
    <property type="entry name" value="PRK00092.1-1"/>
    <property type="match status" value="1"/>
</dbReference>
<dbReference type="InterPro" id="IPR028989">
    <property type="entry name" value="RimP_N"/>
</dbReference>
<evidence type="ECO:0000256" key="2">
    <source>
        <dbReference type="ARBA" id="ARBA00022517"/>
    </source>
</evidence>
<dbReference type="CDD" id="cd01734">
    <property type="entry name" value="YlxS_C"/>
    <property type="match status" value="1"/>
</dbReference>
<comment type="subcellular location">
    <subcellularLocation>
        <location evidence="3">Cytoplasm</location>
    </subcellularLocation>
</comment>
<dbReference type="GO" id="GO:0000028">
    <property type="term" value="P:ribosomal small subunit assembly"/>
    <property type="evidence" value="ECO:0007669"/>
    <property type="project" value="TreeGrafter"/>
</dbReference>
<evidence type="ECO:0000256" key="1">
    <source>
        <dbReference type="ARBA" id="ARBA00022490"/>
    </source>
</evidence>
<gene>
    <name evidence="3" type="primary">rimP</name>
    <name evidence="6" type="ORF">DU002_17890</name>
</gene>
<dbReference type="GO" id="GO:0005829">
    <property type="term" value="C:cytosol"/>
    <property type="evidence" value="ECO:0007669"/>
    <property type="project" value="TreeGrafter"/>
</dbReference>
<dbReference type="Pfam" id="PF02576">
    <property type="entry name" value="RimP_N"/>
    <property type="match status" value="1"/>
</dbReference>
<dbReference type="Pfam" id="PF17384">
    <property type="entry name" value="DUF150_C"/>
    <property type="match status" value="1"/>
</dbReference>
<comment type="caution">
    <text evidence="6">The sequence shown here is derived from an EMBL/GenBank/DDBJ whole genome shotgun (WGS) entry which is preliminary data.</text>
</comment>
<dbReference type="FunFam" id="3.30.300.70:FF:000001">
    <property type="entry name" value="Ribosome maturation factor RimP"/>
    <property type="match status" value="1"/>
</dbReference>
<dbReference type="RefSeq" id="WP_114339842.1">
    <property type="nucleotide sequence ID" value="NZ_QPID01000013.1"/>
</dbReference>